<protein>
    <submittedName>
        <fullName evidence="1">Uncharacterized protein</fullName>
    </submittedName>
</protein>
<name>A0A8S5LLB2_9CAUD</name>
<evidence type="ECO:0000313" key="1">
    <source>
        <dbReference type="EMBL" id="DAD70737.1"/>
    </source>
</evidence>
<proteinExistence type="predicted"/>
<sequence>MFFVYFSGIGSAVYFNRLPIALLYFSAISASKSAIRSRASAIRLKTAIISSPLSFPSVYMIAQDTRKVNIFTSKILHKKVRLILYKLTKRILYIYYSMS</sequence>
<organism evidence="1">
    <name type="scientific">Siphoviridae sp. ctKcB20</name>
    <dbReference type="NCBI Taxonomy" id="2827568"/>
    <lineage>
        <taxon>Viruses</taxon>
        <taxon>Duplodnaviria</taxon>
        <taxon>Heunggongvirae</taxon>
        <taxon>Uroviricota</taxon>
        <taxon>Caudoviricetes</taxon>
    </lineage>
</organism>
<accession>A0A8S5LLB2</accession>
<dbReference type="EMBL" id="BK015870">
    <property type="protein sequence ID" value="DAD70737.1"/>
    <property type="molecule type" value="Genomic_DNA"/>
</dbReference>
<reference evidence="1" key="1">
    <citation type="journal article" date="2021" name="Proc. Natl. Acad. Sci. U.S.A.">
        <title>A Catalog of Tens of Thousands of Viruses from Human Metagenomes Reveals Hidden Associations with Chronic Diseases.</title>
        <authorList>
            <person name="Tisza M.J."/>
            <person name="Buck C.B."/>
        </authorList>
    </citation>
    <scope>NUCLEOTIDE SEQUENCE</scope>
    <source>
        <strain evidence="1">CtKcB20</strain>
    </source>
</reference>